<evidence type="ECO:0000313" key="2">
    <source>
        <dbReference type="EMBL" id="KAL0469736.1"/>
    </source>
</evidence>
<protein>
    <recommendedName>
        <fullName evidence="4">Secreted protein</fullName>
    </recommendedName>
</protein>
<sequence length="169" mass="16426">MVAAFAAAAAREFLRLAFGRATRLGRLAAQLWGIIAQRVQPLTTTTTTAATTTNAAAVAPAPGGSAPRRPRALVFAGPNGPKPGPGSGPSSSPGWSGRCAYPSPISCLVACLVAGPVAAAAAAAACPVAACPVAASLAWSFCSPGFPRAPAAVRPPAAAQLAGSGFPGP</sequence>
<evidence type="ECO:0000313" key="3">
    <source>
        <dbReference type="Proteomes" id="UP001451303"/>
    </source>
</evidence>
<dbReference type="Proteomes" id="UP001451303">
    <property type="component" value="Unassembled WGS sequence"/>
</dbReference>
<reference evidence="2 3" key="1">
    <citation type="submission" date="2023-09" db="EMBL/GenBank/DDBJ databases">
        <title>Multi-omics analysis of a traditional fermented food reveals byproduct-associated fungal strains for waste-to-food upcycling.</title>
        <authorList>
            <consortium name="Lawrence Berkeley National Laboratory"/>
            <person name="Rekdal V.M."/>
            <person name="Villalobos-Escobedo J.M."/>
            <person name="Rodriguez-Valeron N."/>
            <person name="Garcia M.O."/>
            <person name="Vasquez D.P."/>
            <person name="Damayanti I."/>
            <person name="Sorensen P.M."/>
            <person name="Baidoo E.E."/>
            <person name="De Carvalho A.C."/>
            <person name="Riley R."/>
            <person name="Lipzen A."/>
            <person name="He G."/>
            <person name="Yan M."/>
            <person name="Haridas S."/>
            <person name="Daum C."/>
            <person name="Yoshinaga Y."/>
            <person name="Ng V."/>
            <person name="Grigoriev I.V."/>
            <person name="Munk R."/>
            <person name="Nuraida L."/>
            <person name="Wijaya C.H."/>
            <person name="Morales P.-C."/>
            <person name="Keasling J.D."/>
        </authorList>
    </citation>
    <scope>NUCLEOTIDE SEQUENCE [LARGE SCALE GENOMIC DNA]</scope>
    <source>
        <strain evidence="2 3">FGSC 2613</strain>
    </source>
</reference>
<name>A0ABR3DAM9_NEUIN</name>
<organism evidence="2 3">
    <name type="scientific">Neurospora intermedia</name>
    <dbReference type="NCBI Taxonomy" id="5142"/>
    <lineage>
        <taxon>Eukaryota</taxon>
        <taxon>Fungi</taxon>
        <taxon>Dikarya</taxon>
        <taxon>Ascomycota</taxon>
        <taxon>Pezizomycotina</taxon>
        <taxon>Sordariomycetes</taxon>
        <taxon>Sordariomycetidae</taxon>
        <taxon>Sordariales</taxon>
        <taxon>Sordariaceae</taxon>
        <taxon>Neurospora</taxon>
    </lineage>
</organism>
<feature type="region of interest" description="Disordered" evidence="1">
    <location>
        <begin position="58"/>
        <end position="93"/>
    </location>
</feature>
<feature type="compositionally biased region" description="Low complexity" evidence="1">
    <location>
        <begin position="58"/>
        <end position="67"/>
    </location>
</feature>
<dbReference type="EMBL" id="JAVLET010000005">
    <property type="protein sequence ID" value="KAL0469736.1"/>
    <property type="molecule type" value="Genomic_DNA"/>
</dbReference>
<gene>
    <name evidence="2" type="ORF">QR685DRAFT_554537</name>
</gene>
<keyword evidence="3" id="KW-1185">Reference proteome</keyword>
<proteinExistence type="predicted"/>
<evidence type="ECO:0008006" key="4">
    <source>
        <dbReference type="Google" id="ProtNLM"/>
    </source>
</evidence>
<comment type="caution">
    <text evidence="2">The sequence shown here is derived from an EMBL/GenBank/DDBJ whole genome shotgun (WGS) entry which is preliminary data.</text>
</comment>
<accession>A0ABR3DAM9</accession>
<evidence type="ECO:0000256" key="1">
    <source>
        <dbReference type="SAM" id="MobiDB-lite"/>
    </source>
</evidence>